<protein>
    <recommendedName>
        <fullName evidence="4">Glycosyl transferase family 1 domain-containing protein</fullName>
    </recommendedName>
</protein>
<dbReference type="EMBL" id="JAMZMK010009276">
    <property type="protein sequence ID" value="KAI7736426.1"/>
    <property type="molecule type" value="Genomic_DNA"/>
</dbReference>
<feature type="compositionally biased region" description="Basic residues" evidence="2">
    <location>
        <begin position="139"/>
        <end position="148"/>
    </location>
</feature>
<dbReference type="InterPro" id="IPR041693">
    <property type="entry name" value="Glyco_trans_4_5"/>
</dbReference>
<dbReference type="PANTHER" id="PTHR47778:SF2">
    <property type="entry name" value="GLYCOSYL TRANSFERASE FAMILY 1 DOMAIN-CONTAINING PROTEIN"/>
    <property type="match status" value="1"/>
</dbReference>
<dbReference type="InterPro" id="IPR001296">
    <property type="entry name" value="Glyco_trans_1"/>
</dbReference>
<keyword evidence="3" id="KW-0812">Transmembrane</keyword>
<dbReference type="Pfam" id="PF00534">
    <property type="entry name" value="Glycos_transf_1"/>
    <property type="match status" value="1"/>
</dbReference>
<dbReference type="CDD" id="cd03801">
    <property type="entry name" value="GT4_PimA-like"/>
    <property type="match status" value="1"/>
</dbReference>
<evidence type="ECO:0000313" key="5">
    <source>
        <dbReference type="EMBL" id="KAI7736426.1"/>
    </source>
</evidence>
<keyword evidence="3" id="KW-0472">Membrane</keyword>
<dbReference type="Gene3D" id="3.40.50.2000">
    <property type="entry name" value="Glycogen Phosphorylase B"/>
    <property type="match status" value="1"/>
</dbReference>
<keyword evidence="1" id="KW-0808">Transferase</keyword>
<keyword evidence="1" id="KW-0328">Glycosyltransferase</keyword>
<sequence>MEEQYPTDVHRNSGIHSSRPVLKSTPSGKSRRVERTNGFNTNCFRSNRIVLWLLLMTLWAYAGFCIQSMWAHGGDKEEIVWGNDEIDKSFELSVSEINISRVLTFDDVKINANQSDVKKMDLAMETSSNRGMRHNTLFVKKRSKRSRRGSGSGFGSGSSSRAKRGNKKKLMHTEHSNGIEVQEEIPRTNATYGMLVGPFGSLEDRVVGLSPAKISGTCDRKSHFARLVWSKKFVLVFHELSMTGAPLSMMELASEILSCGGTVSVVALSRKGGLLPELTRKKIKVLEDKDKLSFKAAMKADLVIAGSAQWMGWCEEENIKFKSAPSLVPLSVNDELAFVAAISCSLNTPAFTVEKMLEKRLLLRKLVREEMGVKDSDMLVMALSSINPGKGHLLLLESVHLATNRKPGGMIDDNQDKKGSDIKLLIGSVGSKSNKVVYVKSLLGFLSNHTDLQNSVIWTPATTRVASLYSAADVYVINSQGIGETFGRVTIEAMANGIPVLGTDAGGTKEIVAHNVSGLLHPTGHSGTTVLSKHLQYLLNNPSERRRLGLEGREKVKKMYLKKHMYKIFWQVLFETMKAM</sequence>
<proteinExistence type="predicted"/>
<dbReference type="PANTHER" id="PTHR47778">
    <property type="entry name" value="BNAA05G14870D PROTEIN"/>
    <property type="match status" value="1"/>
</dbReference>
<feature type="region of interest" description="Disordered" evidence="2">
    <location>
        <begin position="135"/>
        <end position="175"/>
    </location>
</feature>
<feature type="region of interest" description="Disordered" evidence="2">
    <location>
        <begin position="1"/>
        <end position="35"/>
    </location>
</feature>
<accession>A0AAD5C6W0</accession>
<evidence type="ECO:0000256" key="2">
    <source>
        <dbReference type="SAM" id="MobiDB-lite"/>
    </source>
</evidence>
<dbReference type="SUPFAM" id="SSF53756">
    <property type="entry name" value="UDP-Glycosyltransferase/glycogen phosphorylase"/>
    <property type="match status" value="1"/>
</dbReference>
<evidence type="ECO:0000256" key="3">
    <source>
        <dbReference type="SAM" id="Phobius"/>
    </source>
</evidence>
<organism evidence="5 6">
    <name type="scientific">Ambrosia artemisiifolia</name>
    <name type="common">Common ragweed</name>
    <dbReference type="NCBI Taxonomy" id="4212"/>
    <lineage>
        <taxon>Eukaryota</taxon>
        <taxon>Viridiplantae</taxon>
        <taxon>Streptophyta</taxon>
        <taxon>Embryophyta</taxon>
        <taxon>Tracheophyta</taxon>
        <taxon>Spermatophyta</taxon>
        <taxon>Magnoliopsida</taxon>
        <taxon>eudicotyledons</taxon>
        <taxon>Gunneridae</taxon>
        <taxon>Pentapetalae</taxon>
        <taxon>asterids</taxon>
        <taxon>campanulids</taxon>
        <taxon>Asterales</taxon>
        <taxon>Asteraceae</taxon>
        <taxon>Asteroideae</taxon>
        <taxon>Heliantheae alliance</taxon>
        <taxon>Heliantheae</taxon>
        <taxon>Ambrosia</taxon>
    </lineage>
</organism>
<feature type="transmembrane region" description="Helical" evidence="3">
    <location>
        <begin position="49"/>
        <end position="70"/>
    </location>
</feature>
<dbReference type="Proteomes" id="UP001206925">
    <property type="component" value="Unassembled WGS sequence"/>
</dbReference>
<evidence type="ECO:0000256" key="1">
    <source>
        <dbReference type="ARBA" id="ARBA00022676"/>
    </source>
</evidence>
<evidence type="ECO:0000259" key="4">
    <source>
        <dbReference type="Pfam" id="PF00534"/>
    </source>
</evidence>
<dbReference type="Pfam" id="PF16994">
    <property type="entry name" value="Glyco_trans_4_5"/>
    <property type="match status" value="1"/>
</dbReference>
<feature type="compositionally biased region" description="Basic residues" evidence="2">
    <location>
        <begin position="161"/>
        <end position="170"/>
    </location>
</feature>
<evidence type="ECO:0000313" key="6">
    <source>
        <dbReference type="Proteomes" id="UP001206925"/>
    </source>
</evidence>
<dbReference type="AlphaFoldDB" id="A0AAD5C6W0"/>
<keyword evidence="6" id="KW-1185">Reference proteome</keyword>
<gene>
    <name evidence="5" type="ORF">M8C21_016099</name>
</gene>
<dbReference type="GO" id="GO:0016757">
    <property type="term" value="F:glycosyltransferase activity"/>
    <property type="evidence" value="ECO:0007669"/>
    <property type="project" value="UniProtKB-KW"/>
</dbReference>
<comment type="caution">
    <text evidence="5">The sequence shown here is derived from an EMBL/GenBank/DDBJ whole genome shotgun (WGS) entry which is preliminary data.</text>
</comment>
<keyword evidence="3" id="KW-1133">Transmembrane helix</keyword>
<name>A0AAD5C6W0_AMBAR</name>
<reference evidence="5" key="1">
    <citation type="submission" date="2022-06" db="EMBL/GenBank/DDBJ databases">
        <title>Uncovering the hologenomic basis of an extraordinary plant invasion.</title>
        <authorList>
            <person name="Bieker V.C."/>
            <person name="Martin M.D."/>
            <person name="Gilbert T."/>
            <person name="Hodgins K."/>
            <person name="Battlay P."/>
            <person name="Petersen B."/>
            <person name="Wilson J."/>
        </authorList>
    </citation>
    <scope>NUCLEOTIDE SEQUENCE</scope>
    <source>
        <strain evidence="5">AA19_3_7</strain>
        <tissue evidence="5">Leaf</tissue>
    </source>
</reference>
<feature type="domain" description="Glycosyl transferase family 1" evidence="4">
    <location>
        <begin position="369"/>
        <end position="554"/>
    </location>
</feature>